<reference evidence="8" key="1">
    <citation type="submission" date="2022-10" db="EMBL/GenBank/DDBJ databases">
        <title>Tapping the CABI collections for fungal endophytes: first genome assemblies for Collariella, Neodidymelliopsis, Ascochyta clinopodiicola, Didymella pomorum, Didymosphaeria variabile, Neocosmospora piperis and Neocucurbitaria cava.</title>
        <authorList>
            <person name="Hill R."/>
        </authorList>
    </citation>
    <scope>NUCLEOTIDE SEQUENCE</scope>
    <source>
        <strain evidence="8">IMI 355082</strain>
    </source>
</reference>
<dbReference type="Pfam" id="PF00172">
    <property type="entry name" value="Zn_clus"/>
    <property type="match status" value="1"/>
</dbReference>
<keyword evidence="6" id="KW-0539">Nucleus</keyword>
<dbReference type="OrthoDB" id="3598904at2759"/>
<proteinExistence type="predicted"/>
<dbReference type="PROSITE" id="PS00463">
    <property type="entry name" value="ZN2_CY6_FUNGAL_1"/>
    <property type="match status" value="1"/>
</dbReference>
<dbReference type="InterPro" id="IPR052360">
    <property type="entry name" value="Transcr_Regulatory_Proteins"/>
</dbReference>
<keyword evidence="9" id="KW-1185">Reference proteome</keyword>
<evidence type="ECO:0000256" key="1">
    <source>
        <dbReference type="ARBA" id="ARBA00022723"/>
    </source>
</evidence>
<dbReference type="Proteomes" id="UP001140453">
    <property type="component" value="Unassembled WGS sequence"/>
</dbReference>
<keyword evidence="2" id="KW-0862">Zinc</keyword>
<dbReference type="GO" id="GO:0003677">
    <property type="term" value="F:DNA binding"/>
    <property type="evidence" value="ECO:0007669"/>
    <property type="project" value="UniProtKB-KW"/>
</dbReference>
<evidence type="ECO:0000256" key="4">
    <source>
        <dbReference type="ARBA" id="ARBA00023125"/>
    </source>
</evidence>
<organism evidence="8 9">
    <name type="scientific">Gnomoniopsis smithogilvyi</name>
    <dbReference type="NCBI Taxonomy" id="1191159"/>
    <lineage>
        <taxon>Eukaryota</taxon>
        <taxon>Fungi</taxon>
        <taxon>Dikarya</taxon>
        <taxon>Ascomycota</taxon>
        <taxon>Pezizomycotina</taxon>
        <taxon>Sordariomycetes</taxon>
        <taxon>Sordariomycetidae</taxon>
        <taxon>Diaporthales</taxon>
        <taxon>Gnomoniaceae</taxon>
        <taxon>Gnomoniopsis</taxon>
    </lineage>
</organism>
<dbReference type="PROSITE" id="PS50048">
    <property type="entry name" value="ZN2_CY6_FUNGAL_2"/>
    <property type="match status" value="1"/>
</dbReference>
<protein>
    <recommendedName>
        <fullName evidence="7">Zn(2)-C6 fungal-type domain-containing protein</fullName>
    </recommendedName>
</protein>
<dbReference type="InterPro" id="IPR036864">
    <property type="entry name" value="Zn2-C6_fun-type_DNA-bd_sf"/>
</dbReference>
<evidence type="ECO:0000313" key="9">
    <source>
        <dbReference type="Proteomes" id="UP001140453"/>
    </source>
</evidence>
<dbReference type="PANTHER" id="PTHR36206:SF12">
    <property type="entry name" value="ASPERCRYPTIN BIOSYNTHESIS CLUSTER-SPECIFIC TRANSCRIPTION REGULATOR ATNN-RELATED"/>
    <property type="match status" value="1"/>
</dbReference>
<accession>A0A9W8YZH7</accession>
<feature type="domain" description="Zn(2)-C6 fungal-type" evidence="7">
    <location>
        <begin position="23"/>
        <end position="51"/>
    </location>
</feature>
<evidence type="ECO:0000313" key="8">
    <source>
        <dbReference type="EMBL" id="KAJ4395814.1"/>
    </source>
</evidence>
<keyword evidence="5" id="KW-0804">Transcription</keyword>
<dbReference type="InterPro" id="IPR001138">
    <property type="entry name" value="Zn2Cys6_DnaBD"/>
</dbReference>
<dbReference type="SUPFAM" id="SSF57701">
    <property type="entry name" value="Zn2/Cys6 DNA-binding domain"/>
    <property type="match status" value="1"/>
</dbReference>
<dbReference type="CDD" id="cd00067">
    <property type="entry name" value="GAL4"/>
    <property type="match status" value="1"/>
</dbReference>
<keyword evidence="1" id="KW-0479">Metal-binding</keyword>
<evidence type="ECO:0000256" key="6">
    <source>
        <dbReference type="ARBA" id="ARBA00023242"/>
    </source>
</evidence>
<dbReference type="AlphaFoldDB" id="A0A9W8YZH7"/>
<sequence>MGNDMGSTSIKVGTGRRTRTNTGCITCRIRRVKCDETKPNCNKCAYSRRVCDGYLLASAPPQTRSHTSGQEFKTSNKPLSRRALAVAVRQLNAPGPSVRLLLPSPYLGDDVACFDFFRFRLTTGLEGSKGPQAVSGFWNSTLLQASHVEPAVWHAVAALGALHRKWEVVSSGSLGKQGKTSSGSGFAKYLDEFDSSTSSLTDDGNEGESGRNLTLHSVRLAEQAGTCYTKALSLARSIRDPSIMLVLSIALAATANVSGRWVDSSVHYRAGQRIMSQLRKDCPNKSMTELQINAAESLAKLGLQLVSFQEQSAPYPCIEIHEIGVSTTGEPFPRSLVSSQDQRTWGLHRANIELVDIVRRILLEAGLHNPGDLSHSVDIMSRTQSQRGIIKDLEKWEYETIYILSNTIDPTHRKRLDLLCIKLLHTLARLFIAASVMNPDIHSELSWDDHLAHFDRILTLGALILRIENQQNPLLLSVMSLDEPAINMALWITATRCRQPMVRRRALQLLRGARRLEGSWMSNSAAAAAERMIQIEEEGLDNLTVQLPQWETLEPTLMADIEAEDREPRSWLGPEAKWGVKAASKWNVSGAVIVPLERRITQVDVSAEYDAHVGRSRGDLVLIFAGRDDCVPLRRGKVSVYF</sequence>
<dbReference type="Gene3D" id="4.10.240.10">
    <property type="entry name" value="Zn(2)-C6 fungal-type DNA-binding domain"/>
    <property type="match status" value="1"/>
</dbReference>
<dbReference type="PANTHER" id="PTHR36206">
    <property type="entry name" value="ASPERCRYPTIN BIOSYNTHESIS CLUSTER-SPECIFIC TRANSCRIPTION REGULATOR ATNN-RELATED"/>
    <property type="match status" value="1"/>
</dbReference>
<name>A0A9W8YZH7_9PEZI</name>
<dbReference type="GO" id="GO:0000981">
    <property type="term" value="F:DNA-binding transcription factor activity, RNA polymerase II-specific"/>
    <property type="evidence" value="ECO:0007669"/>
    <property type="project" value="InterPro"/>
</dbReference>
<evidence type="ECO:0000256" key="5">
    <source>
        <dbReference type="ARBA" id="ARBA00023163"/>
    </source>
</evidence>
<evidence type="ECO:0000256" key="3">
    <source>
        <dbReference type="ARBA" id="ARBA00023015"/>
    </source>
</evidence>
<keyword evidence="3" id="KW-0805">Transcription regulation</keyword>
<evidence type="ECO:0000259" key="7">
    <source>
        <dbReference type="PROSITE" id="PS50048"/>
    </source>
</evidence>
<gene>
    <name evidence="8" type="ORF">N0V93_000028</name>
</gene>
<keyword evidence="4" id="KW-0238">DNA-binding</keyword>
<dbReference type="SMART" id="SM00066">
    <property type="entry name" value="GAL4"/>
    <property type="match status" value="1"/>
</dbReference>
<dbReference type="GO" id="GO:0008270">
    <property type="term" value="F:zinc ion binding"/>
    <property type="evidence" value="ECO:0007669"/>
    <property type="project" value="InterPro"/>
</dbReference>
<evidence type="ECO:0000256" key="2">
    <source>
        <dbReference type="ARBA" id="ARBA00022833"/>
    </source>
</evidence>
<comment type="caution">
    <text evidence="8">The sequence shown here is derived from an EMBL/GenBank/DDBJ whole genome shotgun (WGS) entry which is preliminary data.</text>
</comment>
<dbReference type="EMBL" id="JAPEVB010000001">
    <property type="protein sequence ID" value="KAJ4395814.1"/>
    <property type="molecule type" value="Genomic_DNA"/>
</dbReference>